<evidence type="ECO:0000259" key="10">
    <source>
        <dbReference type="PROSITE" id="PS51779"/>
    </source>
</evidence>
<reference evidence="11 12" key="1">
    <citation type="submission" date="2022-05" db="EMBL/GenBank/DDBJ databases">
        <authorList>
            <person name="Park J.-S."/>
        </authorList>
    </citation>
    <scope>NUCLEOTIDE SEQUENCE [LARGE SCALE GENOMIC DNA]</scope>
    <source>
        <strain evidence="11 12">2012CJ34-2</strain>
    </source>
</reference>
<evidence type="ECO:0000256" key="4">
    <source>
        <dbReference type="ARBA" id="ARBA00022618"/>
    </source>
</evidence>
<evidence type="ECO:0000313" key="12">
    <source>
        <dbReference type="Proteomes" id="UP001203338"/>
    </source>
</evidence>
<dbReference type="Pfam" id="PF08478">
    <property type="entry name" value="POTRA_1"/>
    <property type="match status" value="1"/>
</dbReference>
<dbReference type="EMBL" id="JAMFLX010000003">
    <property type="protein sequence ID" value="MCL6268967.1"/>
    <property type="molecule type" value="Genomic_DNA"/>
</dbReference>
<dbReference type="PROSITE" id="PS51779">
    <property type="entry name" value="POTRA"/>
    <property type="match status" value="1"/>
</dbReference>
<dbReference type="HAMAP" id="MF_00911">
    <property type="entry name" value="FtsQ_subfam"/>
    <property type="match status" value="1"/>
</dbReference>
<comment type="subcellular location">
    <subcellularLocation>
        <location evidence="9">Cell inner membrane</location>
        <topology evidence="9">Single-pass type II membrane protein</topology>
    </subcellularLocation>
    <subcellularLocation>
        <location evidence="1">Membrane</location>
    </subcellularLocation>
    <text evidence="9">Localizes to the division septum.</text>
</comment>
<gene>
    <name evidence="9" type="primary">ftsQ</name>
    <name evidence="11" type="ORF">M3P05_03295</name>
</gene>
<evidence type="ECO:0000256" key="9">
    <source>
        <dbReference type="HAMAP-Rule" id="MF_00911"/>
    </source>
</evidence>
<dbReference type="PANTHER" id="PTHR35851:SF1">
    <property type="entry name" value="CELL DIVISION PROTEIN FTSQ"/>
    <property type="match status" value="1"/>
</dbReference>
<comment type="caution">
    <text evidence="11">The sequence shown here is derived from an EMBL/GenBank/DDBJ whole genome shotgun (WGS) entry which is preliminary data.</text>
</comment>
<evidence type="ECO:0000256" key="5">
    <source>
        <dbReference type="ARBA" id="ARBA00022692"/>
    </source>
</evidence>
<dbReference type="InterPro" id="IPR045335">
    <property type="entry name" value="FtsQ_C_sf"/>
</dbReference>
<organism evidence="11 12">
    <name type="scientific">Parendozoicomonas callyspongiae</name>
    <dbReference type="NCBI Taxonomy" id="2942213"/>
    <lineage>
        <taxon>Bacteria</taxon>
        <taxon>Pseudomonadati</taxon>
        <taxon>Pseudomonadota</taxon>
        <taxon>Gammaproteobacteria</taxon>
        <taxon>Oceanospirillales</taxon>
        <taxon>Endozoicomonadaceae</taxon>
        <taxon>Parendozoicomonas</taxon>
    </lineage>
</organism>
<keyword evidence="12" id="KW-1185">Reference proteome</keyword>
<evidence type="ECO:0000256" key="3">
    <source>
        <dbReference type="ARBA" id="ARBA00022519"/>
    </source>
</evidence>
<keyword evidence="2 9" id="KW-1003">Cell membrane</keyword>
<keyword evidence="4 9" id="KW-0132">Cell division</keyword>
<keyword evidence="7 9" id="KW-0472">Membrane</keyword>
<comment type="similarity">
    <text evidence="9">Belongs to the FtsQ/DivIB family. FtsQ subfamily.</text>
</comment>
<dbReference type="RefSeq" id="WP_249697796.1">
    <property type="nucleotide sequence ID" value="NZ_JAMFLX010000003.1"/>
</dbReference>
<protein>
    <recommendedName>
        <fullName evidence="9">Cell division protein FtsQ</fullName>
    </recommendedName>
</protein>
<dbReference type="Gene3D" id="3.10.20.310">
    <property type="entry name" value="membrane protein fhac"/>
    <property type="match status" value="1"/>
</dbReference>
<keyword evidence="5 9" id="KW-0812">Transmembrane</keyword>
<keyword evidence="8 9" id="KW-0131">Cell cycle</keyword>
<sequence>MDARRYLNRDSQSQLNKDARKKKRAGYVQEDVKRWATLVLGALKWLAVGVVLGAFIWSVPTVWNWLDRPIARVGISGDFRYLNQEQVKVKLGPFLQEQTFFSLDLRGLQKELLADSWIDSVNVRKTWPDQLEITLREEVPVARWRDKELINIEGEVFPRGAGQEFDDFPVLAGPRGREQEVMEQYLTLSHQLRPIGLKLDGVALSPAGSWSFQVDEVEVQLGSEALLERMQRFSRLYRIHLEKQWVAVKGVDLRYRDGVAIAWKQSEQALGSQQALGSS</sequence>
<feature type="domain" description="POTRA" evidence="10">
    <location>
        <begin position="68"/>
        <end position="138"/>
    </location>
</feature>
<feature type="transmembrane region" description="Helical" evidence="9">
    <location>
        <begin position="45"/>
        <end position="66"/>
    </location>
</feature>
<dbReference type="InterPro" id="IPR034746">
    <property type="entry name" value="POTRA"/>
</dbReference>
<dbReference type="GO" id="GO:0051301">
    <property type="term" value="P:cell division"/>
    <property type="evidence" value="ECO:0007669"/>
    <property type="project" value="UniProtKB-KW"/>
</dbReference>
<evidence type="ECO:0000256" key="1">
    <source>
        <dbReference type="ARBA" id="ARBA00004370"/>
    </source>
</evidence>
<evidence type="ECO:0000256" key="7">
    <source>
        <dbReference type="ARBA" id="ARBA00023136"/>
    </source>
</evidence>
<dbReference type="InterPro" id="IPR013685">
    <property type="entry name" value="POTRA_FtsQ_type"/>
</dbReference>
<dbReference type="Pfam" id="PF03799">
    <property type="entry name" value="FtsQ_DivIB_C"/>
    <property type="match status" value="1"/>
</dbReference>
<comment type="function">
    <text evidence="9">Essential cell division protein. May link together the upstream cell division proteins, which are predominantly cytoplasmic, with the downstream cell division proteins, which are predominantly periplasmic. May control correct divisome assembly.</text>
</comment>
<name>A0ABT0PC57_9GAMM</name>
<dbReference type="InterPro" id="IPR026579">
    <property type="entry name" value="FtsQ"/>
</dbReference>
<evidence type="ECO:0000256" key="2">
    <source>
        <dbReference type="ARBA" id="ARBA00022475"/>
    </source>
</evidence>
<evidence type="ECO:0000256" key="8">
    <source>
        <dbReference type="ARBA" id="ARBA00023306"/>
    </source>
</evidence>
<dbReference type="PANTHER" id="PTHR35851">
    <property type="entry name" value="CELL DIVISION PROTEIN FTSQ"/>
    <property type="match status" value="1"/>
</dbReference>
<keyword evidence="6 9" id="KW-1133">Transmembrane helix</keyword>
<evidence type="ECO:0000256" key="6">
    <source>
        <dbReference type="ARBA" id="ARBA00022989"/>
    </source>
</evidence>
<accession>A0ABT0PC57</accession>
<dbReference type="Gene3D" id="3.40.50.11690">
    <property type="entry name" value="Cell division protein FtsQ/DivIB"/>
    <property type="match status" value="1"/>
</dbReference>
<proteinExistence type="inferred from homology"/>
<keyword evidence="3 9" id="KW-0997">Cell inner membrane</keyword>
<evidence type="ECO:0000313" key="11">
    <source>
        <dbReference type="EMBL" id="MCL6268967.1"/>
    </source>
</evidence>
<comment type="subunit">
    <text evidence="9">Part of a complex composed of FtsB, FtsL and FtsQ.</text>
</comment>
<dbReference type="Proteomes" id="UP001203338">
    <property type="component" value="Unassembled WGS sequence"/>
</dbReference>
<dbReference type="InterPro" id="IPR005548">
    <property type="entry name" value="Cell_div_FtsQ/DivIB_C"/>
</dbReference>